<dbReference type="EMBL" id="JAPFFK010000003">
    <property type="protein sequence ID" value="KAJ6769895.1"/>
    <property type="molecule type" value="Genomic_DNA"/>
</dbReference>
<keyword evidence="2" id="KW-1185">Reference proteome</keyword>
<reference evidence="1" key="1">
    <citation type="submission" date="2022-11" db="EMBL/GenBank/DDBJ databases">
        <authorList>
            <person name="Hyden B.L."/>
            <person name="Feng K."/>
            <person name="Yates T."/>
            <person name="Jawdy S."/>
            <person name="Smart L.B."/>
            <person name="Muchero W."/>
        </authorList>
    </citation>
    <scope>NUCLEOTIDE SEQUENCE</scope>
    <source>
        <tissue evidence="1">Shoot tip</tissue>
    </source>
</reference>
<sequence length="78" mass="9371">MVNSFLIYIGAYPIDQVLFPVIRINWAFTGYQLENHHTKAVDVTLFIHSKGVRILCIKRIRIVYLQFSKSYWNWMTEY</sequence>
<evidence type="ECO:0000313" key="2">
    <source>
        <dbReference type="Proteomes" id="UP001151532"/>
    </source>
</evidence>
<protein>
    <submittedName>
        <fullName evidence="1">Uncharacterized protein</fullName>
    </submittedName>
</protein>
<proteinExistence type="predicted"/>
<dbReference type="Proteomes" id="UP001151532">
    <property type="component" value="Chromosome 11"/>
</dbReference>
<organism evidence="1 2">
    <name type="scientific">Salix purpurea</name>
    <name type="common">Purple osier willow</name>
    <dbReference type="NCBI Taxonomy" id="77065"/>
    <lineage>
        <taxon>Eukaryota</taxon>
        <taxon>Viridiplantae</taxon>
        <taxon>Streptophyta</taxon>
        <taxon>Embryophyta</taxon>
        <taxon>Tracheophyta</taxon>
        <taxon>Spermatophyta</taxon>
        <taxon>Magnoliopsida</taxon>
        <taxon>eudicotyledons</taxon>
        <taxon>Gunneridae</taxon>
        <taxon>Pentapetalae</taxon>
        <taxon>rosids</taxon>
        <taxon>fabids</taxon>
        <taxon>Malpighiales</taxon>
        <taxon>Salicaceae</taxon>
        <taxon>Saliceae</taxon>
        <taxon>Salix</taxon>
    </lineage>
</organism>
<dbReference type="AlphaFoldDB" id="A0A9Q0WM88"/>
<accession>A0A9Q0WM88</accession>
<name>A0A9Q0WM88_SALPP</name>
<gene>
    <name evidence="1" type="ORF">OIU79_020704</name>
</gene>
<comment type="caution">
    <text evidence="1">The sequence shown here is derived from an EMBL/GenBank/DDBJ whole genome shotgun (WGS) entry which is preliminary data.</text>
</comment>
<reference evidence="1" key="2">
    <citation type="journal article" date="2023" name="Int. J. Mol. Sci.">
        <title>De Novo Assembly and Annotation of 11 Diverse Shrub Willow (Salix) Genomes Reveals Novel Gene Organization in Sex-Linked Regions.</title>
        <authorList>
            <person name="Hyden B."/>
            <person name="Feng K."/>
            <person name="Yates T.B."/>
            <person name="Jawdy S."/>
            <person name="Cereghino C."/>
            <person name="Smart L.B."/>
            <person name="Muchero W."/>
        </authorList>
    </citation>
    <scope>NUCLEOTIDE SEQUENCE</scope>
    <source>
        <tissue evidence="1">Shoot tip</tissue>
    </source>
</reference>
<evidence type="ECO:0000313" key="1">
    <source>
        <dbReference type="EMBL" id="KAJ6769895.1"/>
    </source>
</evidence>